<accession>A0A0A9B3J9</accession>
<name>A0A0A9B3J9_ARUDO</name>
<sequence length="20" mass="2227">MQWSSPVVLAPVLHQHQGLV</sequence>
<proteinExistence type="predicted"/>
<reference evidence="1" key="1">
    <citation type="submission" date="2014-09" db="EMBL/GenBank/DDBJ databases">
        <authorList>
            <person name="Magalhaes I.L.F."/>
            <person name="Oliveira U."/>
            <person name="Santos F.R."/>
            <person name="Vidigal T.H.D.A."/>
            <person name="Brescovit A.D."/>
            <person name="Santos A.J."/>
        </authorList>
    </citation>
    <scope>NUCLEOTIDE SEQUENCE</scope>
    <source>
        <tissue evidence="1">Shoot tissue taken approximately 20 cm above the soil surface</tissue>
    </source>
</reference>
<protein>
    <submittedName>
        <fullName evidence="1">Uncharacterized protein</fullName>
    </submittedName>
</protein>
<dbReference type="AlphaFoldDB" id="A0A0A9B3J9"/>
<dbReference type="EMBL" id="GBRH01241192">
    <property type="protein sequence ID" value="JAD56703.1"/>
    <property type="molecule type" value="Transcribed_RNA"/>
</dbReference>
<organism evidence="1">
    <name type="scientific">Arundo donax</name>
    <name type="common">Giant reed</name>
    <name type="synonym">Donax arundinaceus</name>
    <dbReference type="NCBI Taxonomy" id="35708"/>
    <lineage>
        <taxon>Eukaryota</taxon>
        <taxon>Viridiplantae</taxon>
        <taxon>Streptophyta</taxon>
        <taxon>Embryophyta</taxon>
        <taxon>Tracheophyta</taxon>
        <taxon>Spermatophyta</taxon>
        <taxon>Magnoliopsida</taxon>
        <taxon>Liliopsida</taxon>
        <taxon>Poales</taxon>
        <taxon>Poaceae</taxon>
        <taxon>PACMAD clade</taxon>
        <taxon>Arundinoideae</taxon>
        <taxon>Arundineae</taxon>
        <taxon>Arundo</taxon>
    </lineage>
</organism>
<evidence type="ECO:0000313" key="1">
    <source>
        <dbReference type="EMBL" id="JAD56703.1"/>
    </source>
</evidence>
<reference evidence="1" key="2">
    <citation type="journal article" date="2015" name="Data Brief">
        <title>Shoot transcriptome of the giant reed, Arundo donax.</title>
        <authorList>
            <person name="Barrero R.A."/>
            <person name="Guerrero F.D."/>
            <person name="Moolhuijzen P."/>
            <person name="Goolsby J.A."/>
            <person name="Tidwell J."/>
            <person name="Bellgard S.E."/>
            <person name="Bellgard M.I."/>
        </authorList>
    </citation>
    <scope>NUCLEOTIDE SEQUENCE</scope>
    <source>
        <tissue evidence="1">Shoot tissue taken approximately 20 cm above the soil surface</tissue>
    </source>
</reference>